<accession>A0A368YTJ9</accession>
<name>A0A368YTJ9_9RHOB</name>
<feature type="domain" description="ABM" evidence="1">
    <location>
        <begin position="27"/>
        <end position="77"/>
    </location>
</feature>
<dbReference type="RefSeq" id="WP_114349580.1">
    <property type="nucleotide sequence ID" value="NZ_QPJL01000011.1"/>
</dbReference>
<protein>
    <submittedName>
        <fullName evidence="2">Antibiotic biosynthesis monooxygenase</fullName>
    </submittedName>
</protein>
<dbReference type="EMBL" id="QPJL01000011">
    <property type="protein sequence ID" value="RCW82908.1"/>
    <property type="molecule type" value="Genomic_DNA"/>
</dbReference>
<dbReference type="AlphaFoldDB" id="A0A368YTJ9"/>
<dbReference type="Proteomes" id="UP000253345">
    <property type="component" value="Unassembled WGS sequence"/>
</dbReference>
<dbReference type="Gene3D" id="3.30.70.100">
    <property type="match status" value="1"/>
</dbReference>
<comment type="caution">
    <text evidence="2">The sequence shown here is derived from an EMBL/GenBank/DDBJ whole genome shotgun (WGS) entry which is preliminary data.</text>
</comment>
<dbReference type="OrthoDB" id="9797178at2"/>
<sequence length="101" mass="11363">MDDEKPALTTGKLRLSGLLTCASAAEAAIVHQYLPEHIRLSRAEPGCLSFDVTQSDDPMIWRVEECFADQTAFDAHQVRTRASEWWRASAGIRRDFSIRIA</sequence>
<organism evidence="2 3">
    <name type="scientific">Paracoccus lutimaris</name>
    <dbReference type="NCBI Taxonomy" id="1490030"/>
    <lineage>
        <taxon>Bacteria</taxon>
        <taxon>Pseudomonadati</taxon>
        <taxon>Pseudomonadota</taxon>
        <taxon>Alphaproteobacteria</taxon>
        <taxon>Rhodobacterales</taxon>
        <taxon>Paracoccaceae</taxon>
        <taxon>Paracoccus</taxon>
    </lineage>
</organism>
<dbReference type="InterPro" id="IPR011008">
    <property type="entry name" value="Dimeric_a/b-barrel"/>
</dbReference>
<evidence type="ECO:0000259" key="1">
    <source>
        <dbReference type="Pfam" id="PF03992"/>
    </source>
</evidence>
<keyword evidence="3" id="KW-1185">Reference proteome</keyword>
<keyword evidence="2" id="KW-0503">Monooxygenase</keyword>
<evidence type="ECO:0000313" key="3">
    <source>
        <dbReference type="Proteomes" id="UP000253345"/>
    </source>
</evidence>
<evidence type="ECO:0000313" key="2">
    <source>
        <dbReference type="EMBL" id="RCW82908.1"/>
    </source>
</evidence>
<dbReference type="SUPFAM" id="SSF54909">
    <property type="entry name" value="Dimeric alpha+beta barrel"/>
    <property type="match status" value="1"/>
</dbReference>
<proteinExistence type="predicted"/>
<keyword evidence="2" id="KW-0560">Oxidoreductase</keyword>
<dbReference type="InterPro" id="IPR007138">
    <property type="entry name" value="ABM_dom"/>
</dbReference>
<dbReference type="Pfam" id="PF03992">
    <property type="entry name" value="ABM"/>
    <property type="match status" value="1"/>
</dbReference>
<gene>
    <name evidence="2" type="ORF">DFP89_111114</name>
</gene>
<dbReference type="GO" id="GO:0004497">
    <property type="term" value="F:monooxygenase activity"/>
    <property type="evidence" value="ECO:0007669"/>
    <property type="project" value="UniProtKB-KW"/>
</dbReference>
<reference evidence="2 3" key="1">
    <citation type="submission" date="2018-07" db="EMBL/GenBank/DDBJ databases">
        <title>Genomic Encyclopedia of Type Strains, Phase III (KMG-III): the genomes of soil and plant-associated and newly described type strains.</title>
        <authorList>
            <person name="Whitman W."/>
        </authorList>
    </citation>
    <scope>NUCLEOTIDE SEQUENCE [LARGE SCALE GENOMIC DNA]</scope>
    <source>
        <strain evidence="2 3">CECT 8525</strain>
    </source>
</reference>